<sequence length="99" mass="10644">MSAVFKCILGLFVVLCFVQFIEMARVPRDDTAVQDPAADLINNLQNLVGDVVNKLKTAVDSEQVKKLVEDASKVLADTAKAAQNKIEELSQNAAAKPSA</sequence>
<organism evidence="2">
    <name type="scientific">Bactrocera dorsalis</name>
    <name type="common">Oriental fruit fly</name>
    <name type="synonym">Dacus dorsalis</name>
    <dbReference type="NCBI Taxonomy" id="27457"/>
    <lineage>
        <taxon>Eukaryota</taxon>
        <taxon>Metazoa</taxon>
        <taxon>Ecdysozoa</taxon>
        <taxon>Arthropoda</taxon>
        <taxon>Hexapoda</taxon>
        <taxon>Insecta</taxon>
        <taxon>Pterygota</taxon>
        <taxon>Neoptera</taxon>
        <taxon>Endopterygota</taxon>
        <taxon>Diptera</taxon>
        <taxon>Brachycera</taxon>
        <taxon>Muscomorpha</taxon>
        <taxon>Tephritoidea</taxon>
        <taxon>Tephritidae</taxon>
        <taxon>Bactrocera</taxon>
        <taxon>Bactrocera</taxon>
    </lineage>
</organism>
<dbReference type="EMBL" id="GAKP01003101">
    <property type="protein sequence ID" value="JAC55851.1"/>
    <property type="molecule type" value="Transcribed_RNA"/>
</dbReference>
<dbReference type="AlphaFoldDB" id="A0A034WJV6"/>
<feature type="signal peptide" evidence="1">
    <location>
        <begin position="1"/>
        <end position="23"/>
    </location>
</feature>
<accession>A0A034WJV6</accession>
<proteinExistence type="predicted"/>
<name>A0A034WJV6_BACDO</name>
<reference evidence="2" key="1">
    <citation type="journal article" date="2014" name="BMC Genomics">
        <title>Characterizing the developmental transcriptome of the oriental fruit fly, Bactrocera dorsalis (Diptera: Tephritidae) through comparative genomic analysis with Drosophila melanogaster utilizing modENCODE datasets.</title>
        <authorList>
            <person name="Geib S.M."/>
            <person name="Calla B."/>
            <person name="Hall B."/>
            <person name="Hou S."/>
            <person name="Manoukis N.C."/>
        </authorList>
    </citation>
    <scope>NUCLEOTIDE SEQUENCE</scope>
    <source>
        <strain evidence="2">Punador</strain>
    </source>
</reference>
<evidence type="ECO:0000313" key="2">
    <source>
        <dbReference type="EMBL" id="JAC55851.1"/>
    </source>
</evidence>
<keyword evidence="1" id="KW-0732">Signal</keyword>
<evidence type="ECO:0000256" key="1">
    <source>
        <dbReference type="SAM" id="SignalP"/>
    </source>
</evidence>
<protein>
    <submittedName>
        <fullName evidence="2">Uncharacterized protein</fullName>
    </submittedName>
</protein>
<feature type="chain" id="PRO_5001557991" evidence="1">
    <location>
        <begin position="24"/>
        <end position="99"/>
    </location>
</feature>